<evidence type="ECO:0000313" key="2">
    <source>
        <dbReference type="Proteomes" id="UP000630864"/>
    </source>
</evidence>
<dbReference type="Proteomes" id="UP000630864">
    <property type="component" value="Unassembled WGS sequence"/>
</dbReference>
<protein>
    <submittedName>
        <fullName evidence="1">Uncharacterized protein</fullName>
    </submittedName>
</protein>
<dbReference type="AlphaFoldDB" id="A0A9P3AF04"/>
<proteinExistence type="predicted"/>
<sequence length="63" mass="7031">MHQHQTHAQAVQQHQVVDDIAEVRVRNAVAGQHDDEGAITVSIDVRRRVAKPVDVFGHDNKSL</sequence>
<evidence type="ECO:0000313" key="1">
    <source>
        <dbReference type="EMBL" id="GFZ60809.1"/>
    </source>
</evidence>
<organism evidence="1 2">
    <name type="scientific">Pseudomonas amygdali pv. eriobotryae</name>
    <dbReference type="NCBI Taxonomy" id="129137"/>
    <lineage>
        <taxon>Bacteria</taxon>
        <taxon>Pseudomonadati</taxon>
        <taxon>Pseudomonadota</taxon>
        <taxon>Gammaproteobacteria</taxon>
        <taxon>Pseudomonadales</taxon>
        <taxon>Pseudomonadaceae</taxon>
        <taxon>Pseudomonas</taxon>
        <taxon>Pseudomonas amygdali</taxon>
    </lineage>
</organism>
<name>A0A9P3AF04_PSEA0</name>
<gene>
    <name evidence="1" type="ORF">PSE10A_33200</name>
</gene>
<accession>A0A9P3AF04</accession>
<dbReference type="EMBL" id="BMZW01000018">
    <property type="protein sequence ID" value="GFZ60809.1"/>
    <property type="molecule type" value="Genomic_DNA"/>
</dbReference>
<comment type="caution">
    <text evidence="1">The sequence shown here is derived from an EMBL/GenBank/DDBJ whole genome shotgun (WGS) entry which is preliminary data.</text>
</comment>
<reference evidence="1" key="1">
    <citation type="submission" date="2020-09" db="EMBL/GenBank/DDBJ databases">
        <title>Pseudomonas syringae pv. eriobotryae genome sequence causing loquat canker disease.</title>
        <authorList>
            <person name="Fukuda S."/>
            <person name="Tashiro H."/>
            <person name="Nagano Y."/>
        </authorList>
    </citation>
    <scope>NUCLEOTIDE SEQUENCE</scope>
    <source>
        <strain evidence="1">AM001</strain>
    </source>
</reference>